<dbReference type="CDD" id="cd00084">
    <property type="entry name" value="HMG-box_SF"/>
    <property type="match status" value="1"/>
</dbReference>
<accession>A2DHY0</accession>
<dbReference type="GO" id="GO:0003677">
    <property type="term" value="F:DNA binding"/>
    <property type="evidence" value="ECO:0007669"/>
    <property type="project" value="UniProtKB-UniRule"/>
</dbReference>
<dbReference type="SMR" id="A2DHY0"/>
<dbReference type="AlphaFoldDB" id="A2DHY0"/>
<feature type="compositionally biased region" description="Basic and acidic residues" evidence="5">
    <location>
        <begin position="80"/>
        <end position="90"/>
    </location>
</feature>
<feature type="region of interest" description="Disordered" evidence="5">
    <location>
        <begin position="80"/>
        <end position="104"/>
    </location>
</feature>
<proteinExistence type="predicted"/>
<dbReference type="GO" id="GO:0005634">
    <property type="term" value="C:nucleus"/>
    <property type="evidence" value="ECO:0007669"/>
    <property type="project" value="UniProtKB-SubCell"/>
</dbReference>
<evidence type="ECO:0000256" key="3">
    <source>
        <dbReference type="ARBA" id="ARBA00023242"/>
    </source>
</evidence>
<feature type="compositionally biased region" description="Polar residues" evidence="5">
    <location>
        <begin position="1"/>
        <end position="18"/>
    </location>
</feature>
<evidence type="ECO:0000256" key="2">
    <source>
        <dbReference type="ARBA" id="ARBA00023125"/>
    </source>
</evidence>
<comment type="subcellular location">
    <subcellularLocation>
        <location evidence="1">Nucleus</location>
    </subcellularLocation>
</comment>
<dbReference type="Pfam" id="PF00505">
    <property type="entry name" value="HMG_box"/>
    <property type="match status" value="1"/>
</dbReference>
<reference evidence="7" key="1">
    <citation type="submission" date="2006-10" db="EMBL/GenBank/DDBJ databases">
        <authorList>
            <person name="Amadeo P."/>
            <person name="Zhao Q."/>
            <person name="Wortman J."/>
            <person name="Fraser-Liggett C."/>
            <person name="Carlton J."/>
        </authorList>
    </citation>
    <scope>NUCLEOTIDE SEQUENCE</scope>
    <source>
        <strain evidence="7">G3</strain>
    </source>
</reference>
<keyword evidence="2 4" id="KW-0238">DNA-binding</keyword>
<feature type="DNA-binding region" description="HMG box" evidence="4">
    <location>
        <begin position="39"/>
        <end position="107"/>
    </location>
</feature>
<keyword evidence="3 4" id="KW-0539">Nucleus</keyword>
<dbReference type="EMBL" id="DS113202">
    <property type="protein sequence ID" value="EAY19969.1"/>
    <property type="molecule type" value="Genomic_DNA"/>
</dbReference>
<dbReference type="VEuPathDB" id="TrichDB:TVAG_402230"/>
<dbReference type="RefSeq" id="XP_001580955.1">
    <property type="nucleotide sequence ID" value="XM_001580905.1"/>
</dbReference>
<dbReference type="InterPro" id="IPR009071">
    <property type="entry name" value="HMG_box_dom"/>
</dbReference>
<evidence type="ECO:0000256" key="5">
    <source>
        <dbReference type="SAM" id="MobiDB-lite"/>
    </source>
</evidence>
<dbReference type="InParanoid" id="A2DHY0"/>
<dbReference type="SUPFAM" id="SSF47095">
    <property type="entry name" value="HMG-box"/>
    <property type="match status" value="1"/>
</dbReference>
<evidence type="ECO:0000256" key="1">
    <source>
        <dbReference type="ARBA" id="ARBA00004123"/>
    </source>
</evidence>
<name>A2DHY0_TRIV3</name>
<dbReference type="Gene3D" id="1.10.30.10">
    <property type="entry name" value="High mobility group box domain"/>
    <property type="match status" value="1"/>
</dbReference>
<feature type="compositionally biased region" description="Basic residues" evidence="5">
    <location>
        <begin position="33"/>
        <end position="43"/>
    </location>
</feature>
<dbReference type="OrthoDB" id="1919336at2759"/>
<dbReference type="InterPro" id="IPR036910">
    <property type="entry name" value="HMG_box_dom_sf"/>
</dbReference>
<keyword evidence="8" id="KW-1185">Reference proteome</keyword>
<gene>
    <name evidence="7" type="ORF">TVAG_402230</name>
</gene>
<feature type="region of interest" description="Disordered" evidence="5">
    <location>
        <begin position="1"/>
        <end position="46"/>
    </location>
</feature>
<dbReference type="VEuPathDB" id="TrichDB:TVAGG3_0271770"/>
<dbReference type="PANTHER" id="PTHR48112">
    <property type="entry name" value="HIGH MOBILITY GROUP PROTEIN DSP1"/>
    <property type="match status" value="1"/>
</dbReference>
<dbReference type="PROSITE" id="PS50118">
    <property type="entry name" value="HMG_BOX_2"/>
    <property type="match status" value="1"/>
</dbReference>
<evidence type="ECO:0000256" key="4">
    <source>
        <dbReference type="PROSITE-ProRule" id="PRU00267"/>
    </source>
</evidence>
<dbReference type="PANTHER" id="PTHR48112:SF32">
    <property type="entry name" value="HIGH MOBILITY GROUP PROTEIN B3"/>
    <property type="match status" value="1"/>
</dbReference>
<organism evidence="7 8">
    <name type="scientific">Trichomonas vaginalis (strain ATCC PRA-98 / G3)</name>
    <dbReference type="NCBI Taxonomy" id="412133"/>
    <lineage>
        <taxon>Eukaryota</taxon>
        <taxon>Metamonada</taxon>
        <taxon>Parabasalia</taxon>
        <taxon>Trichomonadida</taxon>
        <taxon>Trichomonadidae</taxon>
        <taxon>Trichomonas</taxon>
    </lineage>
</organism>
<evidence type="ECO:0000313" key="7">
    <source>
        <dbReference type="EMBL" id="EAY19969.1"/>
    </source>
</evidence>
<dbReference type="SMART" id="SM00398">
    <property type="entry name" value="HMG"/>
    <property type="match status" value="1"/>
</dbReference>
<protein>
    <submittedName>
        <fullName evidence="7">HMG box family protein</fullName>
    </submittedName>
</protein>
<evidence type="ECO:0000313" key="8">
    <source>
        <dbReference type="Proteomes" id="UP000001542"/>
    </source>
</evidence>
<reference evidence="7" key="2">
    <citation type="journal article" date="2007" name="Science">
        <title>Draft genome sequence of the sexually transmitted pathogen Trichomonas vaginalis.</title>
        <authorList>
            <person name="Carlton J.M."/>
            <person name="Hirt R.P."/>
            <person name="Silva J.C."/>
            <person name="Delcher A.L."/>
            <person name="Schatz M."/>
            <person name="Zhao Q."/>
            <person name="Wortman J.R."/>
            <person name="Bidwell S.L."/>
            <person name="Alsmark U.C.M."/>
            <person name="Besteiro S."/>
            <person name="Sicheritz-Ponten T."/>
            <person name="Noel C.J."/>
            <person name="Dacks J.B."/>
            <person name="Foster P.G."/>
            <person name="Simillion C."/>
            <person name="Van de Peer Y."/>
            <person name="Miranda-Saavedra D."/>
            <person name="Barton G.J."/>
            <person name="Westrop G.D."/>
            <person name="Mueller S."/>
            <person name="Dessi D."/>
            <person name="Fiori P.L."/>
            <person name="Ren Q."/>
            <person name="Paulsen I."/>
            <person name="Zhang H."/>
            <person name="Bastida-Corcuera F.D."/>
            <person name="Simoes-Barbosa A."/>
            <person name="Brown M.T."/>
            <person name="Hayes R.D."/>
            <person name="Mukherjee M."/>
            <person name="Okumura C.Y."/>
            <person name="Schneider R."/>
            <person name="Smith A.J."/>
            <person name="Vanacova S."/>
            <person name="Villalvazo M."/>
            <person name="Haas B.J."/>
            <person name="Pertea M."/>
            <person name="Feldblyum T.V."/>
            <person name="Utterback T.R."/>
            <person name="Shu C.L."/>
            <person name="Osoegawa K."/>
            <person name="de Jong P.J."/>
            <person name="Hrdy I."/>
            <person name="Horvathova L."/>
            <person name="Zubacova Z."/>
            <person name="Dolezal P."/>
            <person name="Malik S.B."/>
            <person name="Logsdon J.M. Jr."/>
            <person name="Henze K."/>
            <person name="Gupta A."/>
            <person name="Wang C.C."/>
            <person name="Dunne R.L."/>
            <person name="Upcroft J.A."/>
            <person name="Upcroft P."/>
            <person name="White O."/>
            <person name="Salzberg S.L."/>
            <person name="Tang P."/>
            <person name="Chiu C.-H."/>
            <person name="Lee Y.-S."/>
            <person name="Embley T.M."/>
            <person name="Coombs G.H."/>
            <person name="Mottram J.C."/>
            <person name="Tachezy J."/>
            <person name="Fraser-Liggett C.M."/>
            <person name="Johnson P.J."/>
        </authorList>
    </citation>
    <scope>NUCLEOTIDE SEQUENCE [LARGE SCALE GENOMIC DNA]</scope>
    <source>
        <strain evidence="7">G3</strain>
    </source>
</reference>
<dbReference type="Proteomes" id="UP000001542">
    <property type="component" value="Unassembled WGS sequence"/>
</dbReference>
<sequence>MNQPKSSSNNRFSIVTQGSLFSVPPPVLSPQRKGTKEKGKKKPNPYFLFCQERRTELHAQNPQTTSREITKQLAEEWKSLSDQQKQKYNEAYRNSSPKKQETMPNLGDQIYLQVVSTDGKVLAIPAYKIEKTTK</sequence>
<evidence type="ECO:0000259" key="6">
    <source>
        <dbReference type="PROSITE" id="PS50118"/>
    </source>
</evidence>
<feature type="domain" description="HMG box" evidence="6">
    <location>
        <begin position="39"/>
        <end position="107"/>
    </location>
</feature>
<dbReference type="InterPro" id="IPR050342">
    <property type="entry name" value="HMGB"/>
</dbReference>
<dbReference type="KEGG" id="tva:5465499"/>